<keyword evidence="3" id="KW-1185">Reference proteome</keyword>
<dbReference type="Proteomes" id="UP001054945">
    <property type="component" value="Unassembled WGS sequence"/>
</dbReference>
<name>A0AAV4T3N4_CAEEX</name>
<comment type="caution">
    <text evidence="2">The sequence shown here is derived from an EMBL/GenBank/DDBJ whole genome shotgun (WGS) entry which is preliminary data.</text>
</comment>
<dbReference type="AlphaFoldDB" id="A0AAV4T3N4"/>
<reference evidence="2 3" key="1">
    <citation type="submission" date="2021-06" db="EMBL/GenBank/DDBJ databases">
        <title>Caerostris extrusa draft genome.</title>
        <authorList>
            <person name="Kono N."/>
            <person name="Arakawa K."/>
        </authorList>
    </citation>
    <scope>NUCLEOTIDE SEQUENCE [LARGE SCALE GENOMIC DNA]</scope>
</reference>
<sequence length="114" mass="12543">MLYIALKRQESNFSERLPKPSSAASHPPTTPADDFHPAAPQHPRKQDSFPPPSSQVLLLIEVNACVQQGEAWNVMEIPCTESRFAVHTPSGEGGIHQSRLVLPTKRLPKRTSPA</sequence>
<organism evidence="2 3">
    <name type="scientific">Caerostris extrusa</name>
    <name type="common">Bark spider</name>
    <name type="synonym">Caerostris bankana</name>
    <dbReference type="NCBI Taxonomy" id="172846"/>
    <lineage>
        <taxon>Eukaryota</taxon>
        <taxon>Metazoa</taxon>
        <taxon>Ecdysozoa</taxon>
        <taxon>Arthropoda</taxon>
        <taxon>Chelicerata</taxon>
        <taxon>Arachnida</taxon>
        <taxon>Araneae</taxon>
        <taxon>Araneomorphae</taxon>
        <taxon>Entelegynae</taxon>
        <taxon>Araneoidea</taxon>
        <taxon>Araneidae</taxon>
        <taxon>Caerostris</taxon>
    </lineage>
</organism>
<proteinExistence type="predicted"/>
<protein>
    <submittedName>
        <fullName evidence="2">Uncharacterized protein</fullName>
    </submittedName>
</protein>
<feature type="region of interest" description="Disordered" evidence="1">
    <location>
        <begin position="1"/>
        <end position="53"/>
    </location>
</feature>
<dbReference type="EMBL" id="BPLR01010567">
    <property type="protein sequence ID" value="GIY40147.1"/>
    <property type="molecule type" value="Genomic_DNA"/>
</dbReference>
<evidence type="ECO:0000313" key="2">
    <source>
        <dbReference type="EMBL" id="GIY40147.1"/>
    </source>
</evidence>
<gene>
    <name evidence="2" type="ORF">CEXT_439611</name>
</gene>
<accession>A0AAV4T3N4</accession>
<evidence type="ECO:0000313" key="3">
    <source>
        <dbReference type="Proteomes" id="UP001054945"/>
    </source>
</evidence>
<evidence type="ECO:0000256" key="1">
    <source>
        <dbReference type="SAM" id="MobiDB-lite"/>
    </source>
</evidence>